<keyword evidence="2" id="KW-1185">Reference proteome</keyword>
<proteinExistence type="predicted"/>
<organism evidence="1 2">
    <name type="scientific">Geomesophilobacter sediminis</name>
    <dbReference type="NCBI Taxonomy" id="2798584"/>
    <lineage>
        <taxon>Bacteria</taxon>
        <taxon>Pseudomonadati</taxon>
        <taxon>Thermodesulfobacteriota</taxon>
        <taxon>Desulfuromonadia</taxon>
        <taxon>Geobacterales</taxon>
        <taxon>Geobacteraceae</taxon>
        <taxon>Geomesophilobacter</taxon>
    </lineage>
</organism>
<dbReference type="RefSeq" id="WP_199384451.1">
    <property type="nucleotide sequence ID" value="NZ_JAEMHM010000009.1"/>
</dbReference>
<reference evidence="1" key="1">
    <citation type="submission" date="2020-12" db="EMBL/GenBank/DDBJ databases">
        <title>Geomonas sp. Red875, isolated from river sediment.</title>
        <authorList>
            <person name="Xu Z."/>
            <person name="Zhang Z."/>
            <person name="Masuda Y."/>
            <person name="Itoh H."/>
            <person name="Senoo K."/>
        </authorList>
    </citation>
    <scope>NUCLEOTIDE SEQUENCE</scope>
    <source>
        <strain evidence="1">Red875</strain>
    </source>
</reference>
<comment type="caution">
    <text evidence="1">The sequence shown here is derived from an EMBL/GenBank/DDBJ whole genome shotgun (WGS) entry which is preliminary data.</text>
</comment>
<protein>
    <submittedName>
        <fullName evidence="1">DUF3135 domain-containing protein</fullName>
    </submittedName>
</protein>
<dbReference type="EMBL" id="JAEMHM010000009">
    <property type="protein sequence ID" value="MBJ6725561.1"/>
    <property type="molecule type" value="Genomic_DNA"/>
</dbReference>
<name>A0A8J7J7Y8_9BACT</name>
<sequence>MDTLTKKEFDSYSPDELSELYRTDPRRFRELADEAIDQACVGRTDAESIKLRQMQWRVEGLLRKGKSPLERLRIMEGIFYSEVFGDEGDLSQLVYNWEKVMRMFEGAPKPAKRACLYAVK</sequence>
<evidence type="ECO:0000313" key="1">
    <source>
        <dbReference type="EMBL" id="MBJ6725561.1"/>
    </source>
</evidence>
<dbReference type="AlphaFoldDB" id="A0A8J7J7Y8"/>
<dbReference type="Proteomes" id="UP000636888">
    <property type="component" value="Unassembled WGS sequence"/>
</dbReference>
<dbReference type="Pfam" id="PF11333">
    <property type="entry name" value="DUF3135"/>
    <property type="match status" value="1"/>
</dbReference>
<gene>
    <name evidence="1" type="ORF">JFN93_12645</name>
</gene>
<accession>A0A8J7J7Y8</accession>
<dbReference type="InterPro" id="IPR021482">
    <property type="entry name" value="DUF3135"/>
</dbReference>
<evidence type="ECO:0000313" key="2">
    <source>
        <dbReference type="Proteomes" id="UP000636888"/>
    </source>
</evidence>